<dbReference type="Gene3D" id="3.30.70.1320">
    <property type="entry name" value="Multidrug efflux transporter AcrB pore domain like"/>
    <property type="match status" value="1"/>
</dbReference>
<evidence type="ECO:0000313" key="9">
    <source>
        <dbReference type="Proteomes" id="UP000176938"/>
    </source>
</evidence>
<keyword evidence="6 7" id="KW-0472">Membrane</keyword>
<dbReference type="InterPro" id="IPR004763">
    <property type="entry name" value="CusA-like"/>
</dbReference>
<evidence type="ECO:0000256" key="5">
    <source>
        <dbReference type="ARBA" id="ARBA00022989"/>
    </source>
</evidence>
<sequence>MTKLVEYIIEFCAKNRLIVLILVGALTLGGFFALRRVPLDALPDLSDTQVIVYSQWDRSPDIIEDQVTYPIITSLLGAPKVKAIRGFSDFGFSYVYVIFEDGTDIYWARSRTLEYLNKIVPLLPAGVKTELGPDATGVGWIFQYALVDETGQHSLADLRSFEDWYLRYYLQSVPGVAEVASVGGFVRQYQVNVDPSALQAYNIPLMQVVENIRKSNNDVGGRLVEWSGIEYMVRGRGYIKTTQDIEKIVVGSGMNGAPVTIGQLGQVTLGPEMRRGIAELNGQGEVAGGIVVMRHKENALDVIKRIKAKLKEIEPGLPKGVKIVTTYDRSDLIEASIGTVRDALVQELIIVSLMLIFFLWHLPSALIPIIGLPIAVLIAFIPMNWMGLTSNIMSLGGIVVAIGDMVDASIVLVENVHKRLDEWAKGLRKGTRESIMIGAMKEVGPPIFTSLLVMAIAFMPVFMLEAQEGRLFKPLAFTKNYSIFFAALLAITLIPALIMIFVRGKIISEDKHPVSQFLIRLYRPVALWSIKHRNLVVIGALAGILITVPIFLKMGSEFMPPLYEGSILYMPTTLPGLSVTEASRLLQIQDKVLKSFPEVNSVFGKAGRAATSTDPAPFSMMETTVILKDKKLWRRGMTYEKLVDEMDKKMKIPGVSNAWTMPIKARNDMLTTGVRTPVGIKVYGSNLEEIERLGMQLEQVLKEVPGTRNVFAERVAGGYFVDFDLKRDQLARYGLTVDDANMIVMSAIGGENVSTVIAGRERYPINVRYARELRGEIDDLRRVLVPVMNGAQIPISEIADINIRYGPAMIRDENGLLAGYVYVDIVGRDVGGYVNDAKRAVRDKVKLPTGYSLAWSGQYESMQRVADRLKLFVPLTLFVIFILYFFTFGSIIETLIIMLSVPFALVGGIWYIYLLGYNMSIAVWVGLIALAGVAAETGSIMIVYLDESYARRKAEGKMNNLADLYEAVMEGAVQRLRPKLMTVGANIFGLMPVMLAVGIGSDVMKRIAAPLIGGLVSSTILTLVVLPAIYTIWKNKTEVRGGEE</sequence>
<evidence type="ECO:0000256" key="7">
    <source>
        <dbReference type="SAM" id="Phobius"/>
    </source>
</evidence>
<dbReference type="Gene3D" id="1.20.1640.10">
    <property type="entry name" value="Multidrug efflux transporter AcrB transmembrane domain"/>
    <property type="match status" value="2"/>
</dbReference>
<feature type="transmembrane region" description="Helical" evidence="7">
    <location>
        <begin position="871"/>
        <end position="888"/>
    </location>
</feature>
<dbReference type="SUPFAM" id="SSF82714">
    <property type="entry name" value="Multidrug efflux transporter AcrB TolC docking domain, DN and DC subdomains"/>
    <property type="match status" value="2"/>
</dbReference>
<evidence type="ECO:0000256" key="2">
    <source>
        <dbReference type="ARBA" id="ARBA00022448"/>
    </source>
</evidence>
<dbReference type="Gene3D" id="3.30.70.1440">
    <property type="entry name" value="Multidrug efflux transporter AcrB pore domain"/>
    <property type="match status" value="1"/>
</dbReference>
<dbReference type="PANTHER" id="PTHR32063">
    <property type="match status" value="1"/>
</dbReference>
<dbReference type="Gene3D" id="3.30.2090.10">
    <property type="entry name" value="Multidrug efflux transporter AcrB TolC docking domain, DN and DC subdomains"/>
    <property type="match status" value="2"/>
</dbReference>
<feature type="transmembrane region" description="Helical" evidence="7">
    <location>
        <begin position="1007"/>
        <end position="1030"/>
    </location>
</feature>
<feature type="transmembrane region" description="Helical" evidence="7">
    <location>
        <begin position="443"/>
        <end position="463"/>
    </location>
</feature>
<feature type="transmembrane region" description="Helical" evidence="7">
    <location>
        <begin position="483"/>
        <end position="502"/>
    </location>
</feature>
<keyword evidence="4 7" id="KW-0812">Transmembrane</keyword>
<dbReference type="EMBL" id="METP01000048">
    <property type="protein sequence ID" value="OGC04579.1"/>
    <property type="molecule type" value="Genomic_DNA"/>
</dbReference>
<dbReference type="PANTHER" id="PTHR32063:SF19">
    <property type="entry name" value="CATION EFFLUX SYSTEM PROTEIN CUSA"/>
    <property type="match status" value="1"/>
</dbReference>
<gene>
    <name evidence="8" type="ORF">A3H38_02800</name>
</gene>
<dbReference type="InterPro" id="IPR027463">
    <property type="entry name" value="AcrB_DN_DC_subdom"/>
</dbReference>
<protein>
    <submittedName>
        <fullName evidence="8">Cation transporter</fullName>
    </submittedName>
</protein>
<evidence type="ECO:0000256" key="6">
    <source>
        <dbReference type="ARBA" id="ARBA00023136"/>
    </source>
</evidence>
<accession>A0A1F4R8T0</accession>
<comment type="subcellular location">
    <subcellularLocation>
        <location evidence="1">Cell membrane</location>
        <topology evidence="1">Multi-pass membrane protein</topology>
    </subcellularLocation>
</comment>
<dbReference type="PRINTS" id="PR00702">
    <property type="entry name" value="ACRIFLAVINRP"/>
</dbReference>
<proteinExistence type="predicted"/>
<dbReference type="SUPFAM" id="SSF82693">
    <property type="entry name" value="Multidrug efflux transporter AcrB pore domain, PN1, PN2, PC1 and PC2 subdomains"/>
    <property type="match status" value="2"/>
</dbReference>
<dbReference type="SUPFAM" id="SSF82866">
    <property type="entry name" value="Multidrug efflux transporter AcrB transmembrane domain"/>
    <property type="match status" value="2"/>
</dbReference>
<dbReference type="GO" id="GO:0005886">
    <property type="term" value="C:plasma membrane"/>
    <property type="evidence" value="ECO:0007669"/>
    <property type="project" value="UniProtKB-SubCell"/>
</dbReference>
<keyword evidence="2" id="KW-0813">Transport</keyword>
<feature type="transmembrane region" description="Helical" evidence="7">
    <location>
        <begin position="921"/>
        <end position="945"/>
    </location>
</feature>
<evidence type="ECO:0000313" key="8">
    <source>
        <dbReference type="EMBL" id="OGC04579.1"/>
    </source>
</evidence>
<feature type="transmembrane region" description="Helical" evidence="7">
    <location>
        <begin position="895"/>
        <end position="915"/>
    </location>
</feature>
<feature type="transmembrane region" description="Helical" evidence="7">
    <location>
        <begin position="535"/>
        <end position="552"/>
    </location>
</feature>
<dbReference type="Proteomes" id="UP000176938">
    <property type="component" value="Unassembled WGS sequence"/>
</dbReference>
<keyword evidence="5 7" id="KW-1133">Transmembrane helix</keyword>
<dbReference type="InterPro" id="IPR001036">
    <property type="entry name" value="Acrflvin-R"/>
</dbReference>
<evidence type="ECO:0000256" key="4">
    <source>
        <dbReference type="ARBA" id="ARBA00022692"/>
    </source>
</evidence>
<dbReference type="Pfam" id="PF00873">
    <property type="entry name" value="ACR_tran"/>
    <property type="match status" value="1"/>
</dbReference>
<dbReference type="AlphaFoldDB" id="A0A1F4R8T0"/>
<dbReference type="GO" id="GO:0042910">
    <property type="term" value="F:xenobiotic transmembrane transporter activity"/>
    <property type="evidence" value="ECO:0007669"/>
    <property type="project" value="TreeGrafter"/>
</dbReference>
<reference evidence="8 9" key="1">
    <citation type="journal article" date="2016" name="Nat. Commun.">
        <title>Thousands of microbial genomes shed light on interconnected biogeochemical processes in an aquifer system.</title>
        <authorList>
            <person name="Anantharaman K."/>
            <person name="Brown C.T."/>
            <person name="Hug L.A."/>
            <person name="Sharon I."/>
            <person name="Castelle C.J."/>
            <person name="Probst A.J."/>
            <person name="Thomas B.C."/>
            <person name="Singh A."/>
            <person name="Wilkins M.J."/>
            <person name="Karaoz U."/>
            <person name="Brodie E.L."/>
            <person name="Williams K.H."/>
            <person name="Hubbard S.S."/>
            <person name="Banfield J.F."/>
        </authorList>
    </citation>
    <scope>NUCLEOTIDE SEQUENCE [LARGE SCALE GENOMIC DNA]</scope>
</reference>
<dbReference type="GO" id="GO:0008324">
    <property type="term" value="F:monoatomic cation transmembrane transporter activity"/>
    <property type="evidence" value="ECO:0007669"/>
    <property type="project" value="InterPro"/>
</dbReference>
<comment type="caution">
    <text evidence="8">The sequence shown here is derived from an EMBL/GenBank/DDBJ whole genome shotgun (WGS) entry which is preliminary data.</text>
</comment>
<organism evidence="8 9">
    <name type="scientific">candidate division WOR-1 bacterium RIFCSPLOWO2_02_FULL_46_20</name>
    <dbReference type="NCBI Taxonomy" id="1802567"/>
    <lineage>
        <taxon>Bacteria</taxon>
        <taxon>Bacillati</taxon>
        <taxon>Saganbacteria</taxon>
    </lineage>
</organism>
<feature type="transmembrane region" description="Helical" evidence="7">
    <location>
        <begin position="983"/>
        <end position="1001"/>
    </location>
</feature>
<dbReference type="NCBIfam" id="TIGR00914">
    <property type="entry name" value="2A0601"/>
    <property type="match status" value="1"/>
</dbReference>
<dbReference type="Gene3D" id="3.30.70.1430">
    <property type="entry name" value="Multidrug efflux transporter AcrB pore domain"/>
    <property type="match status" value="2"/>
</dbReference>
<evidence type="ECO:0000256" key="3">
    <source>
        <dbReference type="ARBA" id="ARBA00022475"/>
    </source>
</evidence>
<evidence type="ECO:0000256" key="1">
    <source>
        <dbReference type="ARBA" id="ARBA00004651"/>
    </source>
</evidence>
<name>A0A1F4R8T0_UNCSA</name>
<keyword evidence="3" id="KW-1003">Cell membrane</keyword>
<feature type="transmembrane region" description="Helical" evidence="7">
    <location>
        <begin position="365"/>
        <end position="386"/>
    </location>
</feature>